<gene>
    <name evidence="9 12" type="primary">trpD</name>
    <name evidence="12" type="ORF">HG15A2_34820</name>
</gene>
<evidence type="ECO:0000259" key="11">
    <source>
        <dbReference type="Pfam" id="PF02885"/>
    </source>
</evidence>
<feature type="binding site" evidence="9">
    <location>
        <position position="114"/>
    </location>
    <ligand>
        <name>anthranilate</name>
        <dbReference type="ChEBI" id="CHEBI:16567"/>
        <label>1</label>
    </ligand>
</feature>
<dbReference type="HAMAP" id="MF_00211">
    <property type="entry name" value="TrpD"/>
    <property type="match status" value="1"/>
</dbReference>
<keyword evidence="2 9" id="KW-0028">Amino-acid biosynthesis</keyword>
<dbReference type="Pfam" id="PF00591">
    <property type="entry name" value="Glycos_transf_3"/>
    <property type="match status" value="1"/>
</dbReference>
<dbReference type="Gene3D" id="3.40.1030.10">
    <property type="entry name" value="Nucleoside phosphorylase/phosphoribosyltransferase catalytic domain"/>
    <property type="match status" value="1"/>
</dbReference>
<evidence type="ECO:0000256" key="3">
    <source>
        <dbReference type="ARBA" id="ARBA00022676"/>
    </source>
</evidence>
<feature type="binding site" evidence="9">
    <location>
        <position position="95"/>
    </location>
    <ligand>
        <name>Mg(2+)</name>
        <dbReference type="ChEBI" id="CHEBI:18420"/>
        <label>1</label>
    </ligand>
</feature>
<proteinExistence type="inferred from homology"/>
<feature type="binding site" evidence="9">
    <location>
        <position position="229"/>
    </location>
    <ligand>
        <name>Mg(2+)</name>
        <dbReference type="ChEBI" id="CHEBI:18420"/>
        <label>2</label>
    </ligand>
</feature>
<comment type="subunit">
    <text evidence="9">Homodimer.</text>
</comment>
<keyword evidence="13" id="KW-1185">Reference proteome</keyword>
<dbReference type="InterPro" id="IPR035902">
    <property type="entry name" value="Nuc_phospho_transferase"/>
</dbReference>
<dbReference type="PANTHER" id="PTHR43285:SF2">
    <property type="entry name" value="ANTHRANILATE PHOSPHORIBOSYLTRANSFERASE"/>
    <property type="match status" value="1"/>
</dbReference>
<reference evidence="12 13" key="1">
    <citation type="submission" date="2019-02" db="EMBL/GenBank/DDBJ databases">
        <title>Deep-cultivation of Planctomycetes and their phenomic and genomic characterization uncovers novel biology.</title>
        <authorList>
            <person name="Wiegand S."/>
            <person name="Jogler M."/>
            <person name="Boedeker C."/>
            <person name="Pinto D."/>
            <person name="Vollmers J."/>
            <person name="Rivas-Marin E."/>
            <person name="Kohn T."/>
            <person name="Peeters S.H."/>
            <person name="Heuer A."/>
            <person name="Rast P."/>
            <person name="Oberbeckmann S."/>
            <person name="Bunk B."/>
            <person name="Jeske O."/>
            <person name="Meyerdierks A."/>
            <person name="Storesund J.E."/>
            <person name="Kallscheuer N."/>
            <person name="Luecker S."/>
            <person name="Lage O.M."/>
            <person name="Pohl T."/>
            <person name="Merkel B.J."/>
            <person name="Hornburger P."/>
            <person name="Mueller R.-W."/>
            <person name="Bruemmer F."/>
            <person name="Labrenz M."/>
            <person name="Spormann A.M."/>
            <person name="Op den Camp H."/>
            <person name="Overmann J."/>
            <person name="Amann R."/>
            <person name="Jetten M.S.M."/>
            <person name="Mascher T."/>
            <person name="Medema M.H."/>
            <person name="Devos D.P."/>
            <person name="Kaster A.-K."/>
            <person name="Ovreas L."/>
            <person name="Rohde M."/>
            <person name="Galperin M.Y."/>
            <person name="Jogler C."/>
        </authorList>
    </citation>
    <scope>NUCLEOTIDE SEQUENCE [LARGE SCALE GENOMIC DNA]</scope>
    <source>
        <strain evidence="12 13">HG15A2</strain>
    </source>
</reference>
<feature type="domain" description="Glycosyl transferase family 3 N-terminal" evidence="11">
    <location>
        <begin position="7"/>
        <end position="68"/>
    </location>
</feature>
<evidence type="ECO:0000256" key="2">
    <source>
        <dbReference type="ARBA" id="ARBA00022605"/>
    </source>
</evidence>
<keyword evidence="9" id="KW-0479">Metal-binding</keyword>
<accession>A0A517MZ45</accession>
<organism evidence="12 13">
    <name type="scientific">Adhaeretor mobilis</name>
    <dbReference type="NCBI Taxonomy" id="1930276"/>
    <lineage>
        <taxon>Bacteria</taxon>
        <taxon>Pseudomonadati</taxon>
        <taxon>Planctomycetota</taxon>
        <taxon>Planctomycetia</taxon>
        <taxon>Pirellulales</taxon>
        <taxon>Lacipirellulaceae</taxon>
        <taxon>Adhaeretor</taxon>
    </lineage>
</organism>
<comment type="similarity">
    <text evidence="9">Belongs to the anthranilate phosphoribosyltransferase family.</text>
</comment>
<dbReference type="NCBIfam" id="TIGR01245">
    <property type="entry name" value="trpD"/>
    <property type="match status" value="1"/>
</dbReference>
<feature type="binding site" evidence="9">
    <location>
        <begin position="93"/>
        <end position="96"/>
    </location>
    <ligand>
        <name>5-phospho-alpha-D-ribose 1-diphosphate</name>
        <dbReference type="ChEBI" id="CHEBI:58017"/>
    </ligand>
</feature>
<comment type="cofactor">
    <cofactor evidence="9">
        <name>Mg(2+)</name>
        <dbReference type="ChEBI" id="CHEBI:18420"/>
    </cofactor>
    <text evidence="9">Binds 2 magnesium ions per monomer.</text>
</comment>
<dbReference type="GO" id="GO:0000287">
    <property type="term" value="F:magnesium ion binding"/>
    <property type="evidence" value="ECO:0007669"/>
    <property type="project" value="UniProtKB-UniRule"/>
</dbReference>
<keyword evidence="4 9" id="KW-0808">Transferase</keyword>
<comment type="caution">
    <text evidence="9">Lacks conserved residue(s) required for the propagation of feature annotation.</text>
</comment>
<dbReference type="AlphaFoldDB" id="A0A517MZ45"/>
<dbReference type="OrthoDB" id="9806430at2"/>
<evidence type="ECO:0000313" key="12">
    <source>
        <dbReference type="EMBL" id="QDT00147.1"/>
    </source>
</evidence>
<comment type="similarity">
    <text evidence="8">In the C-terminal section; belongs to the anthranilate phosphoribosyltransferase family.</text>
</comment>
<dbReference type="EC" id="2.4.2.18" evidence="9"/>
<dbReference type="PANTHER" id="PTHR43285">
    <property type="entry name" value="ANTHRANILATE PHOSPHORIBOSYLTRANSFERASE"/>
    <property type="match status" value="1"/>
</dbReference>
<keyword evidence="9" id="KW-0460">Magnesium</keyword>
<evidence type="ECO:0000256" key="4">
    <source>
        <dbReference type="ARBA" id="ARBA00022679"/>
    </source>
</evidence>
<dbReference type="UniPathway" id="UPA00035">
    <property type="reaction ID" value="UER00041"/>
</dbReference>
<dbReference type="GO" id="GO:0000162">
    <property type="term" value="P:L-tryptophan biosynthetic process"/>
    <property type="evidence" value="ECO:0007669"/>
    <property type="project" value="UniProtKB-UniRule"/>
</dbReference>
<feature type="binding site" evidence="9">
    <location>
        <position position="169"/>
    </location>
    <ligand>
        <name>anthranilate</name>
        <dbReference type="ChEBI" id="CHEBI:16567"/>
        <label>2</label>
    </ligand>
</feature>
<dbReference type="KEGG" id="amob:HG15A2_34820"/>
<feature type="binding site" evidence="9">
    <location>
        <position position="91"/>
    </location>
    <ligand>
        <name>5-phospho-alpha-D-ribose 1-diphosphate</name>
        <dbReference type="ChEBI" id="CHEBI:58017"/>
    </ligand>
</feature>
<comment type="catalytic activity">
    <reaction evidence="7 9">
        <text>N-(5-phospho-beta-D-ribosyl)anthranilate + diphosphate = 5-phospho-alpha-D-ribose 1-diphosphate + anthranilate</text>
        <dbReference type="Rhea" id="RHEA:11768"/>
        <dbReference type="ChEBI" id="CHEBI:16567"/>
        <dbReference type="ChEBI" id="CHEBI:18277"/>
        <dbReference type="ChEBI" id="CHEBI:33019"/>
        <dbReference type="ChEBI" id="CHEBI:58017"/>
        <dbReference type="EC" id="2.4.2.18"/>
    </reaction>
</comment>
<comment type="pathway">
    <text evidence="1 9">Amino-acid biosynthesis; L-tryptophan biosynthesis; L-tryptophan from chorismate: step 2/5.</text>
</comment>
<evidence type="ECO:0000256" key="1">
    <source>
        <dbReference type="ARBA" id="ARBA00004907"/>
    </source>
</evidence>
<dbReference type="SUPFAM" id="SSF47648">
    <property type="entry name" value="Nucleoside phosphorylase/phosphoribosyltransferase N-terminal domain"/>
    <property type="match status" value="1"/>
</dbReference>
<dbReference type="Gene3D" id="1.20.970.10">
    <property type="entry name" value="Transferase, Pyrimidine Nucleoside Phosphorylase, Chain C"/>
    <property type="match status" value="1"/>
</dbReference>
<feature type="binding site" evidence="9">
    <location>
        <begin position="111"/>
        <end position="119"/>
    </location>
    <ligand>
        <name>5-phospho-alpha-D-ribose 1-diphosphate</name>
        <dbReference type="ChEBI" id="CHEBI:58017"/>
    </ligand>
</feature>
<keyword evidence="6 9" id="KW-0057">Aromatic amino acid biosynthesis</keyword>
<dbReference type="InterPro" id="IPR005940">
    <property type="entry name" value="Anthranilate_Pribosyl_Tfrase"/>
</dbReference>
<dbReference type="EMBL" id="CP036263">
    <property type="protein sequence ID" value="QDT00147.1"/>
    <property type="molecule type" value="Genomic_DNA"/>
</dbReference>
<feature type="binding site" evidence="9">
    <location>
        <position position="83"/>
    </location>
    <ligand>
        <name>5-phospho-alpha-D-ribose 1-diphosphate</name>
        <dbReference type="ChEBI" id="CHEBI:58017"/>
    </ligand>
</feature>
<dbReference type="FunFam" id="3.40.1030.10:FF:000002">
    <property type="entry name" value="Anthranilate phosphoribosyltransferase"/>
    <property type="match status" value="1"/>
</dbReference>
<dbReference type="RefSeq" id="WP_145061436.1">
    <property type="nucleotide sequence ID" value="NZ_CP036263.1"/>
</dbReference>
<evidence type="ECO:0000256" key="5">
    <source>
        <dbReference type="ARBA" id="ARBA00022822"/>
    </source>
</evidence>
<dbReference type="InterPro" id="IPR036320">
    <property type="entry name" value="Glycosyl_Trfase_fam3_N_dom_sf"/>
</dbReference>
<name>A0A517MZ45_9BACT</name>
<keyword evidence="5 9" id="KW-0822">Tryptophan biosynthesis</keyword>
<evidence type="ECO:0000259" key="10">
    <source>
        <dbReference type="Pfam" id="PF00591"/>
    </source>
</evidence>
<feature type="binding site" evidence="9">
    <location>
        <position position="123"/>
    </location>
    <ligand>
        <name>5-phospho-alpha-D-ribose 1-diphosphate</name>
        <dbReference type="ChEBI" id="CHEBI:58017"/>
    </ligand>
</feature>
<evidence type="ECO:0000256" key="6">
    <source>
        <dbReference type="ARBA" id="ARBA00023141"/>
    </source>
</evidence>
<evidence type="ECO:0000313" key="13">
    <source>
        <dbReference type="Proteomes" id="UP000319852"/>
    </source>
</evidence>
<dbReference type="Pfam" id="PF02885">
    <property type="entry name" value="Glycos_trans_3N"/>
    <property type="match status" value="1"/>
</dbReference>
<evidence type="ECO:0000256" key="9">
    <source>
        <dbReference type="HAMAP-Rule" id="MF_00211"/>
    </source>
</evidence>
<sequence length="341" mass="35223">MDHEFQSLLGKLSAGESLSRAEMAAAMGSVMGGNCTEAEISLLLTTLAAKGETVEELAGAAQAMRKHMTPIRSQHEKLLDTCGTGGGGSQTFNISTTAALVIAACGVPVAKHGNRSVTSRSGSADVLSELGVNIEASVPQVERCLNNLGICFCFAPLMHPAMRHVGSVRKKLGIRTIFNSLGPLSNPASATHQLMGVGLPEMRSPLAAALAQLGVQRALVVSGADGLGEVTLGDATNVTEVAAGTTKDLQYRPEDFGLETQSLEAIHVANPKESAAKVRSVLLGEPGPARDIVLLNAAAGLIAFDETTDPKSAVEIAAAVIDDGTVIKLTESLAELSHQVD</sequence>
<evidence type="ECO:0000256" key="7">
    <source>
        <dbReference type="ARBA" id="ARBA00052328"/>
    </source>
</evidence>
<feature type="domain" description="Glycosyl transferase family 3" evidence="10">
    <location>
        <begin position="77"/>
        <end position="325"/>
    </location>
</feature>
<evidence type="ECO:0000256" key="8">
    <source>
        <dbReference type="ARBA" id="ARBA00061188"/>
    </source>
</evidence>
<feature type="binding site" evidence="9">
    <location>
        <position position="83"/>
    </location>
    <ligand>
        <name>anthranilate</name>
        <dbReference type="ChEBI" id="CHEBI:16567"/>
        <label>1</label>
    </ligand>
</feature>
<dbReference type="InterPro" id="IPR000312">
    <property type="entry name" value="Glycosyl_Trfase_fam3"/>
</dbReference>
<dbReference type="GO" id="GO:0005829">
    <property type="term" value="C:cytosol"/>
    <property type="evidence" value="ECO:0007669"/>
    <property type="project" value="TreeGrafter"/>
</dbReference>
<dbReference type="InterPro" id="IPR017459">
    <property type="entry name" value="Glycosyl_Trfase_fam3_N_dom"/>
</dbReference>
<keyword evidence="3 9" id="KW-0328">Glycosyltransferase</keyword>
<protein>
    <recommendedName>
        <fullName evidence="9">Anthranilate phosphoribosyltransferase</fullName>
        <ecNumber evidence="9">2.4.2.18</ecNumber>
    </recommendedName>
</protein>
<feature type="binding site" evidence="9">
    <location>
        <position position="229"/>
    </location>
    <ligand>
        <name>Mg(2+)</name>
        <dbReference type="ChEBI" id="CHEBI:18420"/>
        <label>1</label>
    </ligand>
</feature>
<dbReference type="GO" id="GO:0004048">
    <property type="term" value="F:anthranilate phosphoribosyltransferase activity"/>
    <property type="evidence" value="ECO:0007669"/>
    <property type="project" value="UniProtKB-UniRule"/>
</dbReference>
<dbReference type="SUPFAM" id="SSF52418">
    <property type="entry name" value="Nucleoside phosphorylase/phosphoribosyltransferase catalytic domain"/>
    <property type="match status" value="1"/>
</dbReference>
<comment type="function">
    <text evidence="9">Catalyzes the transfer of the phosphoribosyl group of 5-phosphorylribose-1-pyrophosphate (PRPP) to anthranilate to yield N-(5'-phosphoribosyl)-anthranilate (PRA).</text>
</comment>
<dbReference type="Proteomes" id="UP000319852">
    <property type="component" value="Chromosome"/>
</dbReference>